<evidence type="ECO:0000313" key="1">
    <source>
        <dbReference type="EMBL" id="QOW01866.1"/>
    </source>
</evidence>
<dbReference type="AlphaFoldDB" id="A0A7M2XVS2"/>
<gene>
    <name evidence="1" type="ORF">INP59_27305</name>
</gene>
<name>A0A7M2XVS2_9NOCA</name>
<evidence type="ECO:0000313" key="2">
    <source>
        <dbReference type="Proteomes" id="UP000593818"/>
    </source>
</evidence>
<protein>
    <submittedName>
        <fullName evidence="1">Uncharacterized protein</fullName>
    </submittedName>
</protein>
<dbReference type="GeneID" id="86868578"/>
<keyword evidence="2" id="KW-1185">Reference proteome</keyword>
<dbReference type="RefSeq" id="WP_138845965.1">
    <property type="nucleotide sequence ID" value="NZ_CP040720.1"/>
</dbReference>
<accession>A0A7M2XVS2</accession>
<geneLocation type="plasmid" evidence="1 2">
    <name>pSID</name>
</geneLocation>
<sequence length="141" mass="15159">MTVLDTICAQIDVWESVRNDATDQIARLAVERVRQVAAVVHPDARALHLGCDGDGYYLMGMFADGGRDMIDGTVDIDGIDPDDDLTDVVSALPSGAAAYDRDAQTYLVTLPGGAPRCAACGRTYDEDDSCADDLYGRHRFA</sequence>
<dbReference type="Proteomes" id="UP000593818">
    <property type="component" value="Plasmid pSID"/>
</dbReference>
<dbReference type="EMBL" id="CP063453">
    <property type="protein sequence ID" value="QOW01866.1"/>
    <property type="molecule type" value="Genomic_DNA"/>
</dbReference>
<keyword evidence="1" id="KW-0614">Plasmid</keyword>
<proteinExistence type="predicted"/>
<organism evidence="1 2">
    <name type="scientific">Rhodococcus pyridinivorans</name>
    <dbReference type="NCBI Taxonomy" id="103816"/>
    <lineage>
        <taxon>Bacteria</taxon>
        <taxon>Bacillati</taxon>
        <taxon>Actinomycetota</taxon>
        <taxon>Actinomycetes</taxon>
        <taxon>Mycobacteriales</taxon>
        <taxon>Nocardiaceae</taxon>
        <taxon>Rhodococcus</taxon>
    </lineage>
</organism>
<reference evidence="1 2" key="1">
    <citation type="submission" date="2020-10" db="EMBL/GenBank/DDBJ databases">
        <title>Whole genome sequence of oil-degrading bacteria Rhodococcus pyridinivorans strain 5Ap.</title>
        <authorList>
            <person name="Akhremchuk A.E."/>
            <person name="Valentovich L.N."/>
            <person name="Charniauskaya M.I."/>
            <person name="Bukliarevich H.A."/>
            <person name="Titok M.A."/>
        </authorList>
    </citation>
    <scope>NUCLEOTIDE SEQUENCE [LARGE SCALE GENOMIC DNA]</scope>
    <source>
        <strain evidence="1 2">5Ap</strain>
        <plasmid evidence="1 2">pSID</plasmid>
    </source>
</reference>